<organism evidence="10 11">
    <name type="scientific">Streptomyces alboflavus</name>
    <dbReference type="NCBI Taxonomy" id="67267"/>
    <lineage>
        <taxon>Bacteria</taxon>
        <taxon>Bacillati</taxon>
        <taxon>Actinomycetota</taxon>
        <taxon>Actinomycetes</taxon>
        <taxon>Kitasatosporales</taxon>
        <taxon>Streptomycetaceae</taxon>
        <taxon>Streptomyces</taxon>
    </lineage>
</organism>
<evidence type="ECO:0000256" key="5">
    <source>
        <dbReference type="ARBA" id="ARBA00022989"/>
    </source>
</evidence>
<dbReference type="Proteomes" id="UP000195880">
    <property type="component" value="Chromosome"/>
</dbReference>
<feature type="region of interest" description="Disordered" evidence="7">
    <location>
        <begin position="787"/>
        <end position="861"/>
    </location>
</feature>
<gene>
    <name evidence="10" type="ORF">SMD44_05431</name>
</gene>
<dbReference type="RefSeq" id="WP_087885600.1">
    <property type="nucleotide sequence ID" value="NZ_CP021748.1"/>
</dbReference>
<dbReference type="PANTHER" id="PTHR33406:SF11">
    <property type="entry name" value="MEMBRANE PROTEIN SCO6666-RELATED"/>
    <property type="match status" value="1"/>
</dbReference>
<feature type="transmembrane region" description="Helical" evidence="8">
    <location>
        <begin position="304"/>
        <end position="332"/>
    </location>
</feature>
<sequence length="959" mass="98979">MAAWARWCYRHRLVVVVLWLGALLGLGAAGSTAGTAYTQVLSLPDTDSQRAHDLMTKAFPERSGDTDTVVWKTDAGSSVRDAAVRDRVEPALRRIAALDGVGGVASPYATGPRAAAQVSADGRIAYAQVTFVRQADEIPEEQIERVVDTAHAAARDGLQVEAGGQAVARTLEPSAGTPGAVGVAAAAVVLFLAFGSLFAMLLPIVTAVFAVGTGVLATMLLSHVTDVPEVAPLLGSLIGLGVGIDYALFIVTRHRRGILRGLEPQESAVQAVDTSGRAVLFAGGTVCVALAGMLVMNLRFLDGVVIAASLTVLLGALAAVTLLPALLGVLGVRVLSRRQRRALAASGPEPEEPGGLTARWSAFVRRRPRTVGVLALAVMVALAVPLLSLRLGATDQGNHQESTTTRQAYDLLTEGFGPGFNGPLQVVVDQRDPGATAELVERIRATEGVARVRQDPPAPPSHAADTTVIEVVPTGSPQSEETGRLIDRLRGDVLPEAGADAHVGGVTAVSKDFAAVTADRLPYFVGAVVVLGFLLLLLAFRSLVVPLTAALMNLIAAAASFGVLVAVFQWGWGGELLGLGEAGPFTALLPVIVLALLFGLSTDYQVFLVSRMHEEWAHTHDNARAVRVGLAETGRVINCAALTVICVCAVFTAFSAFPGRPAFVLSGDTEGAMAGIGLAAAVALDAFVLRTALVPAAMHLIGRANWWLPARLDRRLPHLAVEPKEAEPPAPEDLEVLVAAALGTPRPPVSPASPGPRGPAGAGGSHGVNPYGAAHAYEARNGARDLSGEAAKPLPPYDGQGPATPYGPYRPGRRTAPGARPSGVPGPRAPGIPGYRRAARGPGAPREDDAPMAGDTPMESAAPGPYGPVVHGFIITPDGDPIHSVTLTLLSKGGSQLDRVSSLADGSYILVAPAPGVYLLAAAAPGYASKARHIMLGDGPLTYDLELVEAVGGGVNAVT</sequence>
<feature type="transmembrane region" description="Helical" evidence="8">
    <location>
        <begin position="547"/>
        <end position="570"/>
    </location>
</feature>
<dbReference type="GO" id="GO:0005886">
    <property type="term" value="C:plasma membrane"/>
    <property type="evidence" value="ECO:0007669"/>
    <property type="project" value="UniProtKB-SubCell"/>
</dbReference>
<feature type="transmembrane region" description="Helical" evidence="8">
    <location>
        <begin position="521"/>
        <end position="540"/>
    </location>
</feature>
<dbReference type="KEGG" id="salf:SMD44_05431"/>
<dbReference type="AlphaFoldDB" id="A0A1Z1WI03"/>
<keyword evidence="5 8" id="KW-1133">Transmembrane helix</keyword>
<accession>A0A1Z1WI03</accession>
<proteinExistence type="inferred from homology"/>
<keyword evidence="6 8" id="KW-0472">Membrane</keyword>
<feature type="region of interest" description="Disordered" evidence="7">
    <location>
        <begin position="745"/>
        <end position="772"/>
    </location>
</feature>
<evidence type="ECO:0000256" key="1">
    <source>
        <dbReference type="ARBA" id="ARBA00004651"/>
    </source>
</evidence>
<evidence type="ECO:0000256" key="8">
    <source>
        <dbReference type="SAM" id="Phobius"/>
    </source>
</evidence>
<dbReference type="Gene3D" id="1.20.1640.10">
    <property type="entry name" value="Multidrug efflux transporter AcrB transmembrane domain"/>
    <property type="match status" value="2"/>
</dbReference>
<evidence type="ECO:0000313" key="11">
    <source>
        <dbReference type="Proteomes" id="UP000195880"/>
    </source>
</evidence>
<feature type="compositionally biased region" description="Low complexity" evidence="7">
    <location>
        <begin position="801"/>
        <end position="844"/>
    </location>
</feature>
<feature type="transmembrane region" description="Helical" evidence="8">
    <location>
        <begin position="175"/>
        <end position="194"/>
    </location>
</feature>
<protein>
    <submittedName>
        <fullName evidence="10">Membrane protein</fullName>
    </submittedName>
</protein>
<dbReference type="InterPro" id="IPR008969">
    <property type="entry name" value="CarboxyPept-like_regulatory"/>
</dbReference>
<dbReference type="SUPFAM" id="SSF49464">
    <property type="entry name" value="Carboxypeptidase regulatory domain-like"/>
    <property type="match status" value="1"/>
</dbReference>
<feature type="transmembrane region" description="Helical" evidence="8">
    <location>
        <begin position="230"/>
        <end position="251"/>
    </location>
</feature>
<feature type="transmembrane region" description="Helical" evidence="8">
    <location>
        <begin position="672"/>
        <end position="693"/>
    </location>
</feature>
<evidence type="ECO:0000259" key="9">
    <source>
        <dbReference type="Pfam" id="PF03176"/>
    </source>
</evidence>
<dbReference type="SUPFAM" id="SSF82866">
    <property type="entry name" value="Multidrug efflux transporter AcrB transmembrane domain"/>
    <property type="match status" value="2"/>
</dbReference>
<keyword evidence="3" id="KW-1003">Cell membrane</keyword>
<evidence type="ECO:0000256" key="7">
    <source>
        <dbReference type="SAM" id="MobiDB-lite"/>
    </source>
</evidence>
<feature type="compositionally biased region" description="Pro residues" evidence="7">
    <location>
        <begin position="745"/>
        <end position="757"/>
    </location>
</feature>
<dbReference type="InterPro" id="IPR004869">
    <property type="entry name" value="MMPL_dom"/>
</dbReference>
<dbReference type="PANTHER" id="PTHR33406">
    <property type="entry name" value="MEMBRANE PROTEIN MJ1562-RELATED"/>
    <property type="match status" value="1"/>
</dbReference>
<dbReference type="Gene3D" id="2.60.40.1120">
    <property type="entry name" value="Carboxypeptidase-like, regulatory domain"/>
    <property type="match status" value="1"/>
</dbReference>
<feature type="domain" description="Membrane transport protein MMPL" evidence="9">
    <location>
        <begin position="42"/>
        <end position="370"/>
    </location>
</feature>
<evidence type="ECO:0000256" key="3">
    <source>
        <dbReference type="ARBA" id="ARBA00022475"/>
    </source>
</evidence>
<dbReference type="EMBL" id="CP021748">
    <property type="protein sequence ID" value="ARX85962.1"/>
    <property type="molecule type" value="Genomic_DNA"/>
</dbReference>
<feature type="transmembrane region" description="Helical" evidence="8">
    <location>
        <begin position="201"/>
        <end position="224"/>
    </location>
</feature>
<dbReference type="STRING" id="67267.GCA_000716675_08006"/>
<dbReference type="InterPro" id="IPR050545">
    <property type="entry name" value="Mycobact_MmpL"/>
</dbReference>
<evidence type="ECO:0000256" key="2">
    <source>
        <dbReference type="ARBA" id="ARBA00010157"/>
    </source>
</evidence>
<dbReference type="eggNOG" id="COG2409">
    <property type="taxonomic scope" value="Bacteria"/>
</dbReference>
<feature type="transmembrane region" description="Helical" evidence="8">
    <location>
        <begin position="636"/>
        <end position="657"/>
    </location>
</feature>
<feature type="transmembrane region" description="Helical" evidence="8">
    <location>
        <begin position="582"/>
        <end position="602"/>
    </location>
</feature>
<comment type="subcellular location">
    <subcellularLocation>
        <location evidence="1">Cell membrane</location>
        <topology evidence="1">Multi-pass membrane protein</topology>
    </subcellularLocation>
</comment>
<keyword evidence="4 8" id="KW-0812">Transmembrane</keyword>
<keyword evidence="11" id="KW-1185">Reference proteome</keyword>
<comment type="similarity">
    <text evidence="2">Belongs to the resistance-nodulation-cell division (RND) (TC 2.A.6) family. MmpL subfamily.</text>
</comment>
<name>A0A1Z1WI03_9ACTN</name>
<evidence type="ECO:0000256" key="6">
    <source>
        <dbReference type="ARBA" id="ARBA00023136"/>
    </source>
</evidence>
<reference evidence="10 11" key="1">
    <citation type="submission" date="2017-05" db="EMBL/GenBank/DDBJ databases">
        <title>Streptomyces alboflavus Genome sequencing and assembly.</title>
        <authorList>
            <person name="Wang Y."/>
            <person name="Du B."/>
            <person name="Ding Y."/>
            <person name="Liu H."/>
            <person name="Hou Q."/>
            <person name="Liu K."/>
            <person name="Wang C."/>
            <person name="Yao L."/>
        </authorList>
    </citation>
    <scope>NUCLEOTIDE SEQUENCE [LARGE SCALE GENOMIC DNA]</scope>
    <source>
        <strain evidence="10 11">MDJK44</strain>
    </source>
</reference>
<feature type="transmembrane region" description="Helical" evidence="8">
    <location>
        <begin position="278"/>
        <end position="298"/>
    </location>
</feature>
<dbReference type="Pfam" id="PF13620">
    <property type="entry name" value="CarboxypepD_reg"/>
    <property type="match status" value="1"/>
</dbReference>
<evidence type="ECO:0000256" key="4">
    <source>
        <dbReference type="ARBA" id="ARBA00022692"/>
    </source>
</evidence>
<feature type="transmembrane region" description="Helical" evidence="8">
    <location>
        <begin position="371"/>
        <end position="393"/>
    </location>
</feature>
<evidence type="ECO:0000313" key="10">
    <source>
        <dbReference type="EMBL" id="ARX85962.1"/>
    </source>
</evidence>
<feature type="domain" description="Membrane transport protein MMPL" evidence="9">
    <location>
        <begin position="466"/>
        <end position="711"/>
    </location>
</feature>
<dbReference type="Pfam" id="PF03176">
    <property type="entry name" value="MMPL"/>
    <property type="match status" value="2"/>
</dbReference>